<gene>
    <name evidence="1" type="ORF">D9543_05385</name>
</gene>
<evidence type="ECO:0000313" key="2">
    <source>
        <dbReference type="Proteomes" id="UP000270649"/>
    </source>
</evidence>
<reference evidence="1 2" key="1">
    <citation type="submission" date="2018-10" db="EMBL/GenBank/DDBJ databases">
        <title>Corynebacterium macginleyi genome sequencing and assembly of the type strain and two clinical samples.</title>
        <authorList>
            <person name="Bernier A.-M."/>
            <person name="Bernard K."/>
        </authorList>
    </citation>
    <scope>NUCLEOTIDE SEQUENCE [LARGE SCALE GENOMIC DNA]</scope>
    <source>
        <strain evidence="1 2">NML 120205</strain>
    </source>
</reference>
<dbReference type="EMBL" id="REGC01000005">
    <property type="protein sequence ID" value="RMB60751.1"/>
    <property type="molecule type" value="Genomic_DNA"/>
</dbReference>
<organism evidence="1 2">
    <name type="scientific">Corynebacterium macginleyi</name>
    <dbReference type="NCBI Taxonomy" id="38290"/>
    <lineage>
        <taxon>Bacteria</taxon>
        <taxon>Bacillati</taxon>
        <taxon>Actinomycetota</taxon>
        <taxon>Actinomycetes</taxon>
        <taxon>Mycobacteriales</taxon>
        <taxon>Corynebacteriaceae</taxon>
        <taxon>Corynebacterium</taxon>
    </lineage>
</organism>
<protein>
    <submittedName>
        <fullName evidence="1">Uncharacterized protein</fullName>
    </submittedName>
</protein>
<name>A0A3M0G6X4_9CORY</name>
<accession>A0A3M0G6X4</accession>
<proteinExistence type="predicted"/>
<sequence length="82" mass="9430">MIRFIDKYRDCFSVEFICKTLKNNRAGYQVFTTCGPGPFNANIMSNRIARPPVHRERNLLSGTYSPGAGEVDVQQQWVFNKE</sequence>
<comment type="caution">
    <text evidence="1">The sequence shown here is derived from an EMBL/GenBank/DDBJ whole genome shotgun (WGS) entry which is preliminary data.</text>
</comment>
<evidence type="ECO:0000313" key="1">
    <source>
        <dbReference type="EMBL" id="RMB60751.1"/>
    </source>
</evidence>
<dbReference type="Proteomes" id="UP000270649">
    <property type="component" value="Unassembled WGS sequence"/>
</dbReference>
<dbReference type="AlphaFoldDB" id="A0A3M0G6X4"/>